<protein>
    <submittedName>
        <fullName evidence="1">Uncharacterized protein</fullName>
    </submittedName>
</protein>
<dbReference type="EMBL" id="MWBQ01000012">
    <property type="protein sequence ID" value="OQA61636.1"/>
    <property type="molecule type" value="Genomic_DNA"/>
</dbReference>
<evidence type="ECO:0000313" key="1">
    <source>
        <dbReference type="EMBL" id="OQA61636.1"/>
    </source>
</evidence>
<dbReference type="Proteomes" id="UP000485569">
    <property type="component" value="Unassembled WGS sequence"/>
</dbReference>
<reference evidence="1" key="1">
    <citation type="submission" date="2017-02" db="EMBL/GenBank/DDBJ databases">
        <title>Delving into the versatile metabolic prowess of the omnipresent phylum Bacteroidetes.</title>
        <authorList>
            <person name="Nobu M.K."/>
            <person name="Mei R."/>
            <person name="Narihiro T."/>
            <person name="Kuroda K."/>
            <person name="Liu W.-T."/>
        </authorList>
    </citation>
    <scope>NUCLEOTIDE SEQUENCE</scope>
    <source>
        <strain evidence="1">ADurb.Bin276</strain>
    </source>
</reference>
<name>A0A1V5T4D6_9BACT</name>
<proteinExistence type="predicted"/>
<sequence length="103" mass="11750">MQRVKLQNEGTNKTVNMTDLEWKLLSILAHEAGWKPAALPISMEQKKVITSWAEKNYLLSLDEAREMQMALKRISELHNLDLGNLLETLYPLTSQGSVRVTIN</sequence>
<dbReference type="AlphaFoldDB" id="A0A1V5T4D6"/>
<organism evidence="1">
    <name type="scientific">Candidatus Atribacter allofermentans</name>
    <dbReference type="NCBI Taxonomy" id="1852833"/>
    <lineage>
        <taxon>Bacteria</taxon>
        <taxon>Pseudomonadati</taxon>
        <taxon>Atribacterota</taxon>
        <taxon>Atribacteria</taxon>
        <taxon>Atribacterales</taxon>
        <taxon>Atribacteraceae</taxon>
        <taxon>Atribacter</taxon>
    </lineage>
</organism>
<gene>
    <name evidence="1" type="ORF">BWY41_00038</name>
</gene>
<comment type="caution">
    <text evidence="1">The sequence shown here is derived from an EMBL/GenBank/DDBJ whole genome shotgun (WGS) entry which is preliminary data.</text>
</comment>
<accession>A0A1V5T4D6</accession>